<accession>A0ABS6H873</accession>
<keyword evidence="2" id="KW-1185">Reference proteome</keyword>
<organism evidence="1 2">
    <name type="scientific">Falsiroseomonas oleicola</name>
    <dbReference type="NCBI Taxonomy" id="2801474"/>
    <lineage>
        <taxon>Bacteria</taxon>
        <taxon>Pseudomonadati</taxon>
        <taxon>Pseudomonadota</taxon>
        <taxon>Alphaproteobacteria</taxon>
        <taxon>Acetobacterales</taxon>
        <taxon>Roseomonadaceae</taxon>
        <taxon>Falsiroseomonas</taxon>
    </lineage>
</organism>
<dbReference type="Proteomes" id="UP000689967">
    <property type="component" value="Unassembled WGS sequence"/>
</dbReference>
<sequence length="73" mass="7867">MDDQAFRRERMLASGLLREPSPAELAKLTRLMEGATALEATRGVESAAASRASLALASLPTRPSYRRPRAVIG</sequence>
<reference evidence="1 2" key="1">
    <citation type="submission" date="2021-01" db="EMBL/GenBank/DDBJ databases">
        <title>Roseomonas sp. nov, a bacterium isolated from an oil production mixture in Yumen Oilfield.</title>
        <authorList>
            <person name="Wu D."/>
        </authorList>
    </citation>
    <scope>NUCLEOTIDE SEQUENCE [LARGE SCALE GENOMIC DNA]</scope>
    <source>
        <strain evidence="1 2">ROY-5-3</strain>
    </source>
</reference>
<gene>
    <name evidence="1" type="ORF">JJQ90_09340</name>
</gene>
<comment type="caution">
    <text evidence="1">The sequence shown here is derived from an EMBL/GenBank/DDBJ whole genome shotgun (WGS) entry which is preliminary data.</text>
</comment>
<proteinExistence type="predicted"/>
<dbReference type="EMBL" id="JAERQM010000002">
    <property type="protein sequence ID" value="MBU8543908.1"/>
    <property type="molecule type" value="Genomic_DNA"/>
</dbReference>
<evidence type="ECO:0000313" key="2">
    <source>
        <dbReference type="Proteomes" id="UP000689967"/>
    </source>
</evidence>
<protein>
    <submittedName>
        <fullName evidence="1">Uncharacterized protein</fullName>
    </submittedName>
</protein>
<name>A0ABS6H873_9PROT</name>
<dbReference type="RefSeq" id="WP_216874628.1">
    <property type="nucleotide sequence ID" value="NZ_JAERQM010000002.1"/>
</dbReference>
<evidence type="ECO:0000313" key="1">
    <source>
        <dbReference type="EMBL" id="MBU8543908.1"/>
    </source>
</evidence>